<dbReference type="AlphaFoldDB" id="A0A7K4NS10"/>
<evidence type="ECO:0000313" key="2">
    <source>
        <dbReference type="EMBL" id="NWK05701.1"/>
    </source>
</evidence>
<feature type="domain" description="CxxC-x17-CxxC" evidence="1">
    <location>
        <begin position="1"/>
        <end position="19"/>
    </location>
</feature>
<protein>
    <recommendedName>
        <fullName evidence="1">CxxC-x17-CxxC domain-containing protein</fullName>
    </recommendedName>
</protein>
<proteinExistence type="predicted"/>
<evidence type="ECO:0000259" key="1">
    <source>
        <dbReference type="Pfam" id="PF23477"/>
    </source>
</evidence>
<name>A0A7K4NS10_9ARCH</name>
<reference evidence="2 3" key="1">
    <citation type="journal article" date="2019" name="Environ. Microbiol.">
        <title>Genomics insights into ecotype formation of ammonia-oxidizing archaea in the deep ocean.</title>
        <authorList>
            <person name="Wang Y."/>
            <person name="Huang J.M."/>
            <person name="Cui G.J."/>
            <person name="Nunoura T."/>
            <person name="Takaki Y."/>
            <person name="Li W.L."/>
            <person name="Li J."/>
            <person name="Gao Z.M."/>
            <person name="Takai K."/>
            <person name="Zhang A.Q."/>
            <person name="Stepanauskas R."/>
        </authorList>
    </citation>
    <scope>NUCLEOTIDE SEQUENCE [LARGE SCALE GENOMIC DNA]</scope>
    <source>
        <strain evidence="2 3">F20</strain>
    </source>
</reference>
<dbReference type="Pfam" id="PF23477">
    <property type="entry name" value="zf_Tbcl_2"/>
    <property type="match status" value="1"/>
</dbReference>
<dbReference type="Proteomes" id="UP000526196">
    <property type="component" value="Unassembled WGS sequence"/>
</dbReference>
<evidence type="ECO:0000313" key="3">
    <source>
        <dbReference type="Proteomes" id="UP000526196"/>
    </source>
</evidence>
<dbReference type="EMBL" id="JACASX010000015">
    <property type="protein sequence ID" value="NWK05701.1"/>
    <property type="molecule type" value="Genomic_DNA"/>
</dbReference>
<accession>A0A7K4NS10</accession>
<dbReference type="NCBIfam" id="TIGR04272">
    <property type="entry name" value="cxxc_cxxc_Mbark"/>
    <property type="match status" value="1"/>
</dbReference>
<gene>
    <name evidence="2" type="ORF">HX833_06440</name>
</gene>
<dbReference type="InterPro" id="IPR026363">
    <property type="entry name" value="CxxC-x17-CxxC_dom"/>
</dbReference>
<feature type="non-terminal residue" evidence="2">
    <location>
        <position position="1"/>
    </location>
</feature>
<organism evidence="2 3">
    <name type="scientific">Marine Group I thaumarchaeote</name>
    <dbReference type="NCBI Taxonomy" id="2511932"/>
    <lineage>
        <taxon>Archaea</taxon>
        <taxon>Nitrososphaerota</taxon>
        <taxon>Marine Group I</taxon>
    </lineage>
</organism>
<comment type="caution">
    <text evidence="2">The sequence shown here is derived from an EMBL/GenBank/DDBJ whole genome shotgun (WGS) entry which is preliminary data.</text>
</comment>
<sequence length="21" mass="2571">FEPKQDKPVYCSECFQSHKRN</sequence>